<comment type="caution">
    <text evidence="1">The sequence shown here is derived from an EMBL/GenBank/DDBJ whole genome shotgun (WGS) entry which is preliminary data.</text>
</comment>
<dbReference type="EMBL" id="CAJVQB010067985">
    <property type="protein sequence ID" value="CAG8842112.1"/>
    <property type="molecule type" value="Genomic_DNA"/>
</dbReference>
<dbReference type="Proteomes" id="UP000789901">
    <property type="component" value="Unassembled WGS sequence"/>
</dbReference>
<keyword evidence="2" id="KW-1185">Reference proteome</keyword>
<feature type="non-terminal residue" evidence="1">
    <location>
        <position position="1"/>
    </location>
</feature>
<evidence type="ECO:0000313" key="1">
    <source>
        <dbReference type="EMBL" id="CAG8842112.1"/>
    </source>
</evidence>
<name>A0ABN7WVY5_GIGMA</name>
<protein>
    <submittedName>
        <fullName evidence="1">35301_t:CDS:1</fullName>
    </submittedName>
</protein>
<organism evidence="1 2">
    <name type="scientific">Gigaspora margarita</name>
    <dbReference type="NCBI Taxonomy" id="4874"/>
    <lineage>
        <taxon>Eukaryota</taxon>
        <taxon>Fungi</taxon>
        <taxon>Fungi incertae sedis</taxon>
        <taxon>Mucoromycota</taxon>
        <taxon>Glomeromycotina</taxon>
        <taxon>Glomeromycetes</taxon>
        <taxon>Diversisporales</taxon>
        <taxon>Gigasporaceae</taxon>
        <taxon>Gigaspora</taxon>
    </lineage>
</organism>
<gene>
    <name evidence="1" type="ORF">GMARGA_LOCUS35812</name>
</gene>
<evidence type="ECO:0000313" key="2">
    <source>
        <dbReference type="Proteomes" id="UP000789901"/>
    </source>
</evidence>
<proteinExistence type="predicted"/>
<sequence>GITSRHLKMNALYEFKIFSNLSSFGGQAKTVSEIVFEISKNKR</sequence>
<accession>A0ABN7WVY5</accession>
<reference evidence="1 2" key="1">
    <citation type="submission" date="2021-06" db="EMBL/GenBank/DDBJ databases">
        <authorList>
            <person name="Kallberg Y."/>
            <person name="Tangrot J."/>
            <person name="Rosling A."/>
        </authorList>
    </citation>
    <scope>NUCLEOTIDE SEQUENCE [LARGE SCALE GENOMIC DNA]</scope>
    <source>
        <strain evidence="1 2">120-4 pot B 10/14</strain>
    </source>
</reference>